<evidence type="ECO:0000313" key="2">
    <source>
        <dbReference type="Proteomes" id="UP000249016"/>
    </source>
</evidence>
<name>A0A327NHW8_9BACT</name>
<organism evidence="1 2">
    <name type="scientific">Spirosoma telluris</name>
    <dbReference type="NCBI Taxonomy" id="2183553"/>
    <lineage>
        <taxon>Bacteria</taxon>
        <taxon>Pseudomonadati</taxon>
        <taxon>Bacteroidota</taxon>
        <taxon>Cytophagia</taxon>
        <taxon>Cytophagales</taxon>
        <taxon>Cytophagaceae</taxon>
        <taxon>Spirosoma</taxon>
    </lineage>
</organism>
<gene>
    <name evidence="1" type="ORF">HMF3257_05030</name>
</gene>
<keyword evidence="2" id="KW-1185">Reference proteome</keyword>
<dbReference type="Proteomes" id="UP000249016">
    <property type="component" value="Unassembled WGS sequence"/>
</dbReference>
<sequence length="264" mass="28459">MELIDVNAVHADNLYLSSSVSAGIRPTQFQAIRIRGGASTCHIRGTIEGFSGMVQVFGRLANSDLHFQLGALHGAEKAVIQLEQGEGTIDKCTIGVNMSVKTTRPFWNVTTSSANQIASCYVKDSEIASNALLTLMMLPEKVVFNPSTTNTRLHSANGQAYTYESGQQYTNIPKTLIRGFKGAASATTIATIQLPTVIEGTSALSVAIRLEGSAGHNIYVSGSSTTIFWQGTLPLPLTRMVKSPSVPQPLRQLLEWPQMHQVIP</sequence>
<evidence type="ECO:0000313" key="1">
    <source>
        <dbReference type="EMBL" id="RAI73899.1"/>
    </source>
</evidence>
<comment type="caution">
    <text evidence="1">The sequence shown here is derived from an EMBL/GenBank/DDBJ whole genome shotgun (WGS) entry which is preliminary data.</text>
</comment>
<proteinExistence type="predicted"/>
<protein>
    <submittedName>
        <fullName evidence="1">Uncharacterized protein</fullName>
    </submittedName>
</protein>
<dbReference type="EMBL" id="QLII01000001">
    <property type="protein sequence ID" value="RAI73899.1"/>
    <property type="molecule type" value="Genomic_DNA"/>
</dbReference>
<accession>A0A327NHW8</accession>
<reference evidence="1 2" key="1">
    <citation type="submission" date="2018-06" db="EMBL/GenBank/DDBJ databases">
        <title>Spirosoma sp. HMF3257 Genome sequencing and assembly.</title>
        <authorList>
            <person name="Kang H."/>
            <person name="Cha I."/>
            <person name="Kim H."/>
            <person name="Kang J."/>
            <person name="Joh K."/>
        </authorList>
    </citation>
    <scope>NUCLEOTIDE SEQUENCE [LARGE SCALE GENOMIC DNA]</scope>
    <source>
        <strain evidence="1 2">HMF3257</strain>
    </source>
</reference>
<dbReference type="AlphaFoldDB" id="A0A327NHW8"/>